<protein>
    <submittedName>
        <fullName evidence="2">Putative secreted protein</fullName>
    </submittedName>
    <submittedName>
        <fullName evidence="3">TAXI family TRAP transporter solute receptor</fullName>
    </submittedName>
</protein>
<reference evidence="2 5" key="1">
    <citation type="journal article" date="2012" name="J. Bacteriol.">
        <title>Draft Genome Sequence of Turicella otitidis ATCC 51513, Isolated from Middle Ear Fluid from a Child with Otitis Media.</title>
        <authorList>
            <person name="Brinkrolf K."/>
            <person name="Schneider J."/>
            <person name="Knecht M."/>
            <person name="Ruckert C."/>
            <person name="Tauch A."/>
        </authorList>
    </citation>
    <scope>NUCLEOTIDE SEQUENCE [LARGE SCALE GENOMIC DNA]</scope>
    <source>
        <strain evidence="2 5">ATCC 51513</strain>
    </source>
</reference>
<dbReference type="AlphaFoldDB" id="I7KJ87"/>
<feature type="chain" id="PRO_5009699824" evidence="1">
    <location>
        <begin position="31"/>
        <end position="379"/>
    </location>
</feature>
<dbReference type="SUPFAM" id="SSF53850">
    <property type="entry name" value="Periplasmic binding protein-like II"/>
    <property type="match status" value="1"/>
</dbReference>
<dbReference type="PANTHER" id="PTHR42941">
    <property type="entry name" value="SLL1037 PROTEIN"/>
    <property type="match status" value="1"/>
</dbReference>
<keyword evidence="1" id="KW-0732">Signal</keyword>
<proteinExistence type="predicted"/>
<evidence type="ECO:0000313" key="3">
    <source>
        <dbReference type="EMBL" id="EJZ82271.1"/>
    </source>
</evidence>
<keyword evidence="4" id="KW-1185">Reference proteome</keyword>
<evidence type="ECO:0000313" key="2">
    <source>
        <dbReference type="EMBL" id="CCI83450.1"/>
    </source>
</evidence>
<dbReference type="PATRIC" id="fig|883169.3.peg.760"/>
<dbReference type="Proteomes" id="UP000011016">
    <property type="component" value="Unassembled WGS sequence"/>
</dbReference>
<sequence>MPPSPTTMSRRGFFIAALGGLAAACAPAHPAGGLPRQLVWSTFTSGSSMYNDLAAVANSLTARTGTRVRILPAATGVSRLSALFAGVCDYARVGEEYAFAFEGSEEFASEHWGPRPVRLVWTPGNVFGLLVLRSSGIERIEDLKGRRVAWPLAGSSTRRKIALLLRTAGLSAEDVRLVEITEKGLVDGIKAGQIDAFYTVVTGPRIEELNSERPVRWLPVDGYPDDAYAHWPLEAPMAAAEPADRGVGLKDGEAPVLMRYALPLVAAPERPTDEVAALCRALDENAEHYASASVDADRFAPENLVLWPFVAPYHPGAVAYLEETGRWEPRFRERQAELLEREERLAEEWPLFLERHGGAPDLQERWGEWKRSRLPQPAA</sequence>
<dbReference type="Gene3D" id="3.40.190.10">
    <property type="entry name" value="Periplasmic binding protein-like II"/>
    <property type="match status" value="2"/>
</dbReference>
<dbReference type="RefSeq" id="WP_004600682.1">
    <property type="nucleotide sequence ID" value="NZ_HF541866.1"/>
</dbReference>
<dbReference type="OrthoDB" id="7808807at2"/>
<feature type="signal peptide" evidence="1">
    <location>
        <begin position="1"/>
        <end position="30"/>
    </location>
</feature>
<dbReference type="PANTHER" id="PTHR42941:SF1">
    <property type="entry name" value="SLL1037 PROTEIN"/>
    <property type="match status" value="1"/>
</dbReference>
<name>I7KJ87_9CORY</name>
<keyword evidence="3" id="KW-0675">Receptor</keyword>
<reference evidence="3 4" key="2">
    <citation type="submission" date="2012-08" db="EMBL/GenBank/DDBJ databases">
        <title>The Genome Sequence of Turicella otitidis ATCC 51513.</title>
        <authorList>
            <consortium name="The Broad Institute Genome Sequencing Platform"/>
            <person name="Earl A."/>
            <person name="Ward D."/>
            <person name="Feldgarden M."/>
            <person name="Gevers D."/>
            <person name="Huys G."/>
            <person name="Walker B."/>
            <person name="Young S.K."/>
            <person name="Zeng Q."/>
            <person name="Gargeya S."/>
            <person name="Fitzgerald M."/>
            <person name="Haas B."/>
            <person name="Abouelleil A."/>
            <person name="Alvarado L."/>
            <person name="Arachchi H.M."/>
            <person name="Berlin A.M."/>
            <person name="Chapman S.B."/>
            <person name="Goldberg J."/>
            <person name="Griggs A."/>
            <person name="Gujja S."/>
            <person name="Hansen M."/>
            <person name="Howarth C."/>
            <person name="Imamovic A."/>
            <person name="Larimer J."/>
            <person name="McCowen C."/>
            <person name="Montmayeur A."/>
            <person name="Murphy C."/>
            <person name="Neiman D."/>
            <person name="Pearson M."/>
            <person name="Priest M."/>
            <person name="Roberts A."/>
            <person name="Saif S."/>
            <person name="Shea T."/>
            <person name="Sisk P."/>
            <person name="Sykes S."/>
            <person name="Wortman J."/>
            <person name="Nusbaum C."/>
            <person name="Birren B."/>
        </authorList>
    </citation>
    <scope>NUCLEOTIDE SEQUENCE [LARGE SCALE GENOMIC DNA]</scope>
    <source>
        <strain evidence="3 4">ATCC 51513</strain>
    </source>
</reference>
<evidence type="ECO:0000256" key="1">
    <source>
        <dbReference type="SAM" id="SignalP"/>
    </source>
</evidence>
<dbReference type="InterPro" id="IPR011852">
    <property type="entry name" value="TRAP_TAXI"/>
</dbReference>
<dbReference type="Proteomes" id="UP000006078">
    <property type="component" value="Unassembled WGS sequence"/>
</dbReference>
<dbReference type="EMBL" id="AHAE01000036">
    <property type="protein sequence ID" value="EJZ82271.1"/>
    <property type="molecule type" value="Genomic_DNA"/>
</dbReference>
<dbReference type="STRING" id="29321.AAV33_05670"/>
<organism evidence="2 5">
    <name type="scientific">Corynebacterium otitidis ATCC 51513</name>
    <dbReference type="NCBI Taxonomy" id="883169"/>
    <lineage>
        <taxon>Bacteria</taxon>
        <taxon>Bacillati</taxon>
        <taxon>Actinomycetota</taxon>
        <taxon>Actinomycetes</taxon>
        <taxon>Mycobacteriales</taxon>
        <taxon>Corynebacteriaceae</taxon>
        <taxon>Corynebacterium</taxon>
    </lineage>
</organism>
<dbReference type="HOGENOM" id="CLU_733402_0_0_11"/>
<evidence type="ECO:0000313" key="4">
    <source>
        <dbReference type="Proteomes" id="UP000006078"/>
    </source>
</evidence>
<evidence type="ECO:0000313" key="5">
    <source>
        <dbReference type="Proteomes" id="UP000011016"/>
    </source>
</evidence>
<dbReference type="eggNOG" id="COG2358">
    <property type="taxonomic scope" value="Bacteria"/>
</dbReference>
<dbReference type="EMBL" id="CAJZ01000104">
    <property type="protein sequence ID" value="CCI83450.1"/>
    <property type="molecule type" value="Genomic_DNA"/>
</dbReference>
<comment type="caution">
    <text evidence="2">The sequence shown here is derived from an EMBL/GenBank/DDBJ whole genome shotgun (WGS) entry which is preliminary data.</text>
</comment>
<dbReference type="Pfam" id="PF16868">
    <property type="entry name" value="NMT1_3"/>
    <property type="match status" value="1"/>
</dbReference>
<dbReference type="PROSITE" id="PS51318">
    <property type="entry name" value="TAT"/>
    <property type="match status" value="1"/>
</dbReference>
<dbReference type="NCBIfam" id="TIGR02122">
    <property type="entry name" value="TRAP_TAXI"/>
    <property type="match status" value="1"/>
</dbReference>
<dbReference type="InterPro" id="IPR006311">
    <property type="entry name" value="TAT_signal"/>
</dbReference>
<accession>I7KJ87</accession>
<gene>
    <name evidence="2" type="ORF">BN46_0718</name>
    <name evidence="3" type="ORF">HMPREF9719_00792</name>
</gene>